<protein>
    <recommendedName>
        <fullName evidence="3">DDT domain-containing protein</fullName>
    </recommendedName>
</protein>
<dbReference type="STRING" id="1358809.S7W8U9"/>
<dbReference type="OMA" id="QWFAGDA"/>
<dbReference type="Proteomes" id="UP000014978">
    <property type="component" value="Unassembled WGS sequence"/>
</dbReference>
<dbReference type="InterPro" id="IPR018501">
    <property type="entry name" value="DDT_dom"/>
</dbReference>
<evidence type="ECO:0000313" key="4">
    <source>
        <dbReference type="EMBL" id="EPR79291.1"/>
    </source>
</evidence>
<dbReference type="AlphaFoldDB" id="S7W8U9"/>
<keyword evidence="5" id="KW-1185">Reference proteome</keyword>
<comment type="caution">
    <text evidence="4">The sequence shown here is derived from an EMBL/GenBank/DDBJ whole genome shotgun (WGS) entry which is preliminary data.</text>
</comment>
<dbReference type="InterPro" id="IPR031511">
    <property type="entry name" value="DUF5097"/>
</dbReference>
<keyword evidence="2" id="KW-0539">Nucleus</keyword>
<evidence type="ECO:0000256" key="2">
    <source>
        <dbReference type="ARBA" id="ARBA00023242"/>
    </source>
</evidence>
<proteinExistence type="predicted"/>
<evidence type="ECO:0000313" key="5">
    <source>
        <dbReference type="Proteomes" id="UP000014978"/>
    </source>
</evidence>
<dbReference type="GO" id="GO:0005634">
    <property type="term" value="C:nucleus"/>
    <property type="evidence" value="ECO:0007669"/>
    <property type="project" value="UniProtKB-SubCell"/>
</dbReference>
<dbReference type="PANTHER" id="PTHR15546:SF2">
    <property type="entry name" value="DDT DOMAIN-CONTAINING PROTEIN DDB_G0282237"/>
    <property type="match status" value="1"/>
</dbReference>
<dbReference type="PROSITE" id="PS50827">
    <property type="entry name" value="DDT"/>
    <property type="match status" value="1"/>
</dbReference>
<comment type="subcellular location">
    <subcellularLocation>
        <location evidence="1">Nucleus</location>
    </subcellularLocation>
</comment>
<reference evidence="5" key="1">
    <citation type="journal article" date="2013" name="PLoS Genet.">
        <title>The genome of Spraguea lophii and the basis of host-microsporidian interactions.</title>
        <authorList>
            <person name="Campbell S.E."/>
            <person name="Williams T.A."/>
            <person name="Yousuf A."/>
            <person name="Soanes D.M."/>
            <person name="Paszkiewicz K.H."/>
            <person name="Williams B.A.P."/>
        </authorList>
    </citation>
    <scope>NUCLEOTIDE SEQUENCE [LARGE SCALE GENOMIC DNA]</scope>
    <source>
        <strain evidence="5">42_110</strain>
    </source>
</reference>
<evidence type="ECO:0000259" key="3">
    <source>
        <dbReference type="PROSITE" id="PS50827"/>
    </source>
</evidence>
<dbReference type="HOGENOM" id="CLU_547657_0_0_1"/>
<dbReference type="Pfam" id="PF17020">
    <property type="entry name" value="DUF5097"/>
    <property type="match status" value="1"/>
</dbReference>
<name>S7W8U9_SPRLO</name>
<dbReference type="VEuPathDB" id="MicrosporidiaDB:SLOPH_2396"/>
<organism evidence="4 5">
    <name type="scientific">Spraguea lophii (strain 42_110)</name>
    <name type="common">Microsporidian parasite</name>
    <dbReference type="NCBI Taxonomy" id="1358809"/>
    <lineage>
        <taxon>Eukaryota</taxon>
        <taxon>Fungi</taxon>
        <taxon>Fungi incertae sedis</taxon>
        <taxon>Microsporidia</taxon>
        <taxon>Spragueidae</taxon>
        <taxon>Spraguea</taxon>
    </lineage>
</organism>
<feature type="domain" description="DDT" evidence="3">
    <location>
        <begin position="204"/>
        <end position="263"/>
    </location>
</feature>
<gene>
    <name evidence="4" type="ORF">SLOPH_2396</name>
</gene>
<accession>S7W8U9</accession>
<dbReference type="InterPro" id="IPR053271">
    <property type="entry name" value="DDT_domain"/>
</dbReference>
<dbReference type="InParanoid" id="S7W8U9"/>
<dbReference type="PANTHER" id="PTHR15546">
    <property type="entry name" value="BROMODOMAIN ADJACENT TO ZINC FINGER DOMAIN, 2A"/>
    <property type="match status" value="1"/>
</dbReference>
<dbReference type="OrthoDB" id="2196404at2759"/>
<sequence>MIESVVIRKYIIQYFLDNGHLDLWAMSKDLNEYFSSHFLSKEYICIKKLKCTGRIVNFGKSECMVAVNVDNGNKMQKINTEDITRRDELTINDIKNFLETVTQENLPFGRMLKPNILESLTKPKTLIIKPAQNKESMENSIKVHQKNFKVKTYTEQEKIHIKRKLTPEVEEKEKIKKIVKPEVNKLTEYIKLTGKPLDIKDIDDSMIYKFLDIYGFCKCFGSYLGIFDFSLENFATQIFDFKSNFFFEIIFSILKILISERKRNRTEGLKEIILDVQNRFFKDFPEIPIPEDFKRIQWFNQKITIKIWKSSVKSFLFDISSLLGIKNIFDFKILDETEDNLEGKMDILRFLFFIALETNTVKGYLDEILENFKRKEKKRNTENNTHRKLRYEFKLSKPEDVETRTELQKKLDSCQSLVEKYTTDLYKSFWKIYVGKYDGKPIYCLDNMLIYQDNGKFFEYDGSYKTLIDNTENHFNLNYNIRLFVSAKIVSGALKIEN</sequence>
<dbReference type="EMBL" id="ATCN01000310">
    <property type="protein sequence ID" value="EPR79291.1"/>
    <property type="molecule type" value="Genomic_DNA"/>
</dbReference>
<evidence type="ECO:0000256" key="1">
    <source>
        <dbReference type="ARBA" id="ARBA00004123"/>
    </source>
</evidence>